<feature type="compositionally biased region" description="Polar residues" evidence="1">
    <location>
        <begin position="1000"/>
        <end position="1016"/>
    </location>
</feature>
<feature type="compositionally biased region" description="Low complexity" evidence="1">
    <location>
        <begin position="311"/>
        <end position="337"/>
    </location>
</feature>
<dbReference type="Proteomes" id="UP001107558">
    <property type="component" value="Chromosome 2"/>
</dbReference>
<feature type="region of interest" description="Disordered" evidence="1">
    <location>
        <begin position="202"/>
        <end position="222"/>
    </location>
</feature>
<accession>A0A9J6CA83</accession>
<evidence type="ECO:0000256" key="1">
    <source>
        <dbReference type="SAM" id="MobiDB-lite"/>
    </source>
</evidence>
<feature type="compositionally biased region" description="Acidic residues" evidence="1">
    <location>
        <begin position="1106"/>
        <end position="1120"/>
    </location>
</feature>
<dbReference type="OrthoDB" id="27593at2759"/>
<proteinExistence type="predicted"/>
<feature type="compositionally biased region" description="Polar residues" evidence="1">
    <location>
        <begin position="1092"/>
        <end position="1105"/>
    </location>
</feature>
<feature type="compositionally biased region" description="Basic and acidic residues" evidence="1">
    <location>
        <begin position="1019"/>
        <end position="1028"/>
    </location>
</feature>
<feature type="region of interest" description="Disordered" evidence="1">
    <location>
        <begin position="1"/>
        <end position="26"/>
    </location>
</feature>
<feature type="region of interest" description="Disordered" evidence="1">
    <location>
        <begin position="996"/>
        <end position="1042"/>
    </location>
</feature>
<comment type="caution">
    <text evidence="2">The sequence shown here is derived from an EMBL/GenBank/DDBJ whole genome shotgun (WGS) entry which is preliminary data.</text>
</comment>
<dbReference type="EMBL" id="JADBJN010000002">
    <property type="protein sequence ID" value="KAG5678526.1"/>
    <property type="molecule type" value="Genomic_DNA"/>
</dbReference>
<dbReference type="AlphaFoldDB" id="A0A9J6CA83"/>
<name>A0A9J6CA83_POLVA</name>
<organism evidence="2 3">
    <name type="scientific">Polypedilum vanderplanki</name>
    <name type="common">Sleeping chironomid midge</name>
    <dbReference type="NCBI Taxonomy" id="319348"/>
    <lineage>
        <taxon>Eukaryota</taxon>
        <taxon>Metazoa</taxon>
        <taxon>Ecdysozoa</taxon>
        <taxon>Arthropoda</taxon>
        <taxon>Hexapoda</taxon>
        <taxon>Insecta</taxon>
        <taxon>Pterygota</taxon>
        <taxon>Neoptera</taxon>
        <taxon>Endopterygota</taxon>
        <taxon>Diptera</taxon>
        <taxon>Nematocera</taxon>
        <taxon>Chironomoidea</taxon>
        <taxon>Chironomidae</taxon>
        <taxon>Chironominae</taxon>
        <taxon>Polypedilum</taxon>
        <taxon>Polypedilum</taxon>
    </lineage>
</organism>
<evidence type="ECO:0000313" key="3">
    <source>
        <dbReference type="Proteomes" id="UP001107558"/>
    </source>
</evidence>
<sequence>MFRERDSNVRTNVQIHNNGVKKSQHQYQPLYNNNTINQTSNYNNSKQQQQQHQSKSSFIKFFNPFSNNSKSVKSQIICSEEVKQSDGDRLHESKKSVKVLKQFWNDQIKTAKSSENLNCNFKKSATLKYFSQSNDNLIESKYQNTNRAEKSLTLDSNLRLPLDDFNKFKDANFIRNKKNKLLGYNGSECNAHKHQLEPNVIKQQSQQRYQRPESLNDNHFPQVSATGGKLHWAKRDDILLMKKSPTEATKSIIKENVMSVKTNKVNASSNVAVVNGSNGKSLENPENNTNNNIKNNKSKSNEQQKSKSTRSDSMTSSIASSINSNGSSSGTNSASRKFSFKTNPATTSYYMNKKLASSGGSVSKVAQIAQRFNQMIQQDASILEEVKRGGVVVHRSGGRVFKIKEEKASDKNKKSINNDDTAISDDAVSLISIGKNSTRRKSTLRKRPSIRIMVESPRKDGNSNVLSKRQLYEANVLNKETIIIKPKVPDKSERVLAKTKELKNKKTLLNEFQKTEPKNSNNNETTVTNVIFPSSLNGEQLPKIDETIISSGNCEQIKDTTSKNNFRKIYDKITFRSTFLYGKKSSKTTENLQQKSIITTVEDLKATGNNNETEATAESNKPNKDDIAINENELEDDLEFKPIDLNLNVYFNNENLSKNANNFLNIEEKNVTSQGPQITNVTIESSANANSKPDQQQQQAAIDMKPNNSFLFRTQSTSTKFDSACDTFMRGMLNDYSAENTNEPNQLTSAQEQQENDYEIISKDLHESNEKLLKEKEKDEIRRAENGDDIDKNNEASNNTIQQQQEVEENIYQSLCEVKGIENCDAMSDKSYESFENYDEIKQSILDNTINMSNILKNQEDDYIVPLSHEIPPELPAPRKNTIPKISSPILTSTTSNLVQANFSVPKQSACDVRKSNSCISTTYEKIKYDQLPQSKQQHSHSQTNVELPLPPRNIRNNNNIKQQQQNDENIYDTIKNCNSSGDSRSVSTEYENIPDIDSINGSSDENDKNAVSTVLASDKVKMRKESESFNDSDDNPYKNSKNDTMSIISNCYESISLKQSYSTINQILRHAISTTTLSSEHRINSIYGIGQSLTPPSDRSGGSDNSDEWIDVESEDETENNDRFIVICKKTKAHRNPPDWSRLIRQKLDEWDGE</sequence>
<feature type="region of interest" description="Disordered" evidence="1">
    <location>
        <begin position="777"/>
        <end position="797"/>
    </location>
</feature>
<feature type="region of interest" description="Disordered" evidence="1">
    <location>
        <begin position="932"/>
        <end position="958"/>
    </location>
</feature>
<gene>
    <name evidence="2" type="ORF">PVAND_008193</name>
</gene>
<feature type="region of interest" description="Disordered" evidence="1">
    <location>
        <begin position="271"/>
        <end position="337"/>
    </location>
</feature>
<feature type="compositionally biased region" description="Polar residues" evidence="1">
    <location>
        <begin position="932"/>
        <end position="946"/>
    </location>
</feature>
<feature type="compositionally biased region" description="Polar residues" evidence="1">
    <location>
        <begin position="9"/>
        <end position="26"/>
    </location>
</feature>
<feature type="region of interest" description="Disordered" evidence="1">
    <location>
        <begin position="1089"/>
        <end position="1120"/>
    </location>
</feature>
<feature type="compositionally biased region" description="Low complexity" evidence="1">
    <location>
        <begin position="271"/>
        <end position="295"/>
    </location>
</feature>
<keyword evidence="3" id="KW-1185">Reference proteome</keyword>
<feature type="compositionally biased region" description="Basic and acidic residues" evidence="1">
    <location>
        <begin position="777"/>
        <end position="794"/>
    </location>
</feature>
<protein>
    <submittedName>
        <fullName evidence="2">Uncharacterized protein</fullName>
    </submittedName>
</protein>
<reference evidence="2" key="1">
    <citation type="submission" date="2021-03" db="EMBL/GenBank/DDBJ databases">
        <title>Chromosome level genome of the anhydrobiotic midge Polypedilum vanderplanki.</title>
        <authorList>
            <person name="Yoshida Y."/>
            <person name="Kikawada T."/>
            <person name="Gusev O."/>
        </authorList>
    </citation>
    <scope>NUCLEOTIDE SEQUENCE</scope>
    <source>
        <strain evidence="2">NIAS01</strain>
        <tissue evidence="2">Whole body or cell culture</tissue>
    </source>
</reference>
<evidence type="ECO:0000313" key="2">
    <source>
        <dbReference type="EMBL" id="KAG5678526.1"/>
    </source>
</evidence>